<dbReference type="EMBL" id="GEZM01020170">
    <property type="protein sequence ID" value="JAV89340.1"/>
    <property type="molecule type" value="Transcribed_RNA"/>
</dbReference>
<evidence type="ECO:0000313" key="1">
    <source>
        <dbReference type="EMBL" id="JAV89340.1"/>
    </source>
</evidence>
<proteinExistence type="predicted"/>
<dbReference type="AlphaFoldDB" id="A0A1Y1MXS8"/>
<protein>
    <submittedName>
        <fullName evidence="1">Uncharacterized protein</fullName>
    </submittedName>
</protein>
<name>A0A1Y1MXS8_PHOPY</name>
<sequence length="116" mass="12322">MIFTPTSMADMVMDKVVLAAAAAMKTVAEAVVHLIEAWAVVLEEVAETEETEMGVEVEVAVAAADDSTVAAADHHVEEVQWEEAIEASMTEVWEEEEEVAAAVVAVVVSEVVPPEA</sequence>
<accession>A0A1Y1MXS8</accession>
<reference evidence="1" key="1">
    <citation type="journal article" date="2016" name="Sci. Rep.">
        <title>Molecular characterization of firefly nuptial gifts: a multi-omics approach sheds light on postcopulatory sexual selection.</title>
        <authorList>
            <person name="Al-Wathiqui N."/>
            <person name="Fallon T.R."/>
            <person name="South A."/>
            <person name="Weng J.K."/>
            <person name="Lewis S.M."/>
        </authorList>
    </citation>
    <scope>NUCLEOTIDE SEQUENCE</scope>
</reference>
<dbReference type="EMBL" id="GEZM01020169">
    <property type="protein sequence ID" value="JAV89341.1"/>
    <property type="molecule type" value="Transcribed_RNA"/>
</dbReference>
<organism evidence="1">
    <name type="scientific">Photinus pyralis</name>
    <name type="common">Common eastern firefly</name>
    <name type="synonym">Lampyris pyralis</name>
    <dbReference type="NCBI Taxonomy" id="7054"/>
    <lineage>
        <taxon>Eukaryota</taxon>
        <taxon>Metazoa</taxon>
        <taxon>Ecdysozoa</taxon>
        <taxon>Arthropoda</taxon>
        <taxon>Hexapoda</taxon>
        <taxon>Insecta</taxon>
        <taxon>Pterygota</taxon>
        <taxon>Neoptera</taxon>
        <taxon>Endopterygota</taxon>
        <taxon>Coleoptera</taxon>
        <taxon>Polyphaga</taxon>
        <taxon>Elateriformia</taxon>
        <taxon>Elateroidea</taxon>
        <taxon>Lampyridae</taxon>
        <taxon>Lampyrinae</taxon>
        <taxon>Photinus</taxon>
    </lineage>
</organism>